<dbReference type="Proteomes" id="UP000277577">
    <property type="component" value="Chromosome"/>
</dbReference>
<reference evidence="4 6" key="2">
    <citation type="submission" date="2018-12" db="EMBL/GenBank/DDBJ databases">
        <authorList>
            <consortium name="Pathogen Informatics"/>
        </authorList>
    </citation>
    <scope>NUCLEOTIDE SEQUENCE [LARGE SCALE GENOMIC DNA]</scope>
    <source>
        <strain evidence="4 6">NCTC11976</strain>
    </source>
</reference>
<evidence type="ECO:0000313" key="5">
    <source>
        <dbReference type="Proteomes" id="UP000054921"/>
    </source>
</evidence>
<name>A0A0W0S5U8_9GAMM</name>
<evidence type="ECO:0000313" key="3">
    <source>
        <dbReference type="EMBL" id="KTC78808.1"/>
    </source>
</evidence>
<evidence type="ECO:0000313" key="6">
    <source>
        <dbReference type="Proteomes" id="UP000277577"/>
    </source>
</evidence>
<dbReference type="PATRIC" id="fig|28084.5.peg.893"/>
<feature type="coiled-coil region" evidence="1">
    <location>
        <begin position="75"/>
        <end position="138"/>
    </location>
</feature>
<evidence type="ECO:0000256" key="1">
    <source>
        <dbReference type="SAM" id="Coils"/>
    </source>
</evidence>
<dbReference type="Proteomes" id="UP000054921">
    <property type="component" value="Unassembled WGS sequence"/>
</dbReference>
<dbReference type="STRING" id="28084.Lche_0828"/>
<dbReference type="EMBL" id="LNXW01000013">
    <property type="protein sequence ID" value="KTC78808.1"/>
    <property type="molecule type" value="Genomic_DNA"/>
</dbReference>
<dbReference type="OrthoDB" id="5653112at2"/>
<dbReference type="AlphaFoldDB" id="A0A0W0S5U8"/>
<feature type="compositionally biased region" description="Low complexity" evidence="2">
    <location>
        <begin position="172"/>
        <end position="185"/>
    </location>
</feature>
<evidence type="ECO:0000313" key="4">
    <source>
        <dbReference type="EMBL" id="VEB35641.1"/>
    </source>
</evidence>
<feature type="region of interest" description="Disordered" evidence="2">
    <location>
        <begin position="168"/>
        <end position="192"/>
    </location>
</feature>
<dbReference type="RefSeq" id="WP_028381076.1">
    <property type="nucleotide sequence ID" value="NZ_CAAAIT010000004.1"/>
</dbReference>
<dbReference type="EMBL" id="LR134173">
    <property type="protein sequence ID" value="VEB35641.1"/>
    <property type="molecule type" value="Genomic_DNA"/>
</dbReference>
<accession>A0A0W0S5U8</accession>
<feature type="compositionally biased region" description="Basic and acidic residues" evidence="2">
    <location>
        <begin position="277"/>
        <end position="290"/>
    </location>
</feature>
<protein>
    <submittedName>
        <fullName evidence="4">Dot/Icm secretion system substrate</fullName>
    </submittedName>
    <submittedName>
        <fullName evidence="3">Substrate of the Dot/Icm secretion system</fullName>
    </submittedName>
</protein>
<proteinExistence type="predicted"/>
<reference evidence="3 5" key="1">
    <citation type="submission" date="2015-11" db="EMBL/GenBank/DDBJ databases">
        <title>Genomic analysis of 38 Legionella species identifies large and diverse effector repertoires.</title>
        <authorList>
            <person name="Burstein D."/>
            <person name="Amaro F."/>
            <person name="Zusman T."/>
            <person name="Lifshitz Z."/>
            <person name="Cohen O."/>
            <person name="Gilbert J.A."/>
            <person name="Pupko T."/>
            <person name="Shuman H.A."/>
            <person name="Segal G."/>
        </authorList>
    </citation>
    <scope>NUCLEOTIDE SEQUENCE [LARGE SCALE GENOMIC DNA]</scope>
    <source>
        <strain evidence="3 5">ORW</strain>
    </source>
</reference>
<gene>
    <name evidence="3" type="ORF">Lche_0828</name>
    <name evidence="4" type="ORF">NCTC11976_01461</name>
</gene>
<feature type="region of interest" description="Disordered" evidence="2">
    <location>
        <begin position="277"/>
        <end position="314"/>
    </location>
</feature>
<evidence type="ECO:0000256" key="2">
    <source>
        <dbReference type="SAM" id="MobiDB-lite"/>
    </source>
</evidence>
<organism evidence="3 5">
    <name type="scientific">Legionella cherrii</name>
    <dbReference type="NCBI Taxonomy" id="28084"/>
    <lineage>
        <taxon>Bacteria</taxon>
        <taxon>Pseudomonadati</taxon>
        <taxon>Pseudomonadota</taxon>
        <taxon>Gammaproteobacteria</taxon>
        <taxon>Legionellales</taxon>
        <taxon>Legionellaceae</taxon>
        <taxon>Legionella</taxon>
    </lineage>
</organism>
<sequence>MPTAAEKNLEEAIKKRDKLQKIYENQVVKNSHEQKMILDLYATLSPSSKRENIEKFRQEMELSNTAAHDTYLAKLELNEAKMNVAEAEYKKAAEDLDIQRDQLAKEGKLTDEKSNELNQKREEAHQKYKDTKELLEADSQKAYDSYAQIHKDNTEKYTALINPEPEMTLSAPGKTQTVPTVTTPLPSTPKKDVTVASPLSEAIFKKFQDIFKDDPWYKNNPSKQGEDGKLNLSFKSESDMNSFFQKMAAEQKDSSFLIVDSKTNQVMGYGDKGKLYHANGEEFKSGDKMKPGGTALDSFKIPEPKEPTQSQTLS</sequence>
<keyword evidence="1" id="KW-0175">Coiled coil</keyword>
<keyword evidence="6" id="KW-1185">Reference proteome</keyword>